<protein>
    <submittedName>
        <fullName evidence="1">Uncharacterized protein</fullName>
    </submittedName>
</protein>
<evidence type="ECO:0000313" key="1">
    <source>
        <dbReference type="EMBL" id="WMV16018.1"/>
    </source>
</evidence>
<name>A0AAF0Q3W6_SOLVR</name>
<organism evidence="1 2">
    <name type="scientific">Solanum verrucosum</name>
    <dbReference type="NCBI Taxonomy" id="315347"/>
    <lineage>
        <taxon>Eukaryota</taxon>
        <taxon>Viridiplantae</taxon>
        <taxon>Streptophyta</taxon>
        <taxon>Embryophyta</taxon>
        <taxon>Tracheophyta</taxon>
        <taxon>Spermatophyta</taxon>
        <taxon>Magnoliopsida</taxon>
        <taxon>eudicotyledons</taxon>
        <taxon>Gunneridae</taxon>
        <taxon>Pentapetalae</taxon>
        <taxon>asterids</taxon>
        <taxon>lamiids</taxon>
        <taxon>Solanales</taxon>
        <taxon>Solanaceae</taxon>
        <taxon>Solanoideae</taxon>
        <taxon>Solaneae</taxon>
        <taxon>Solanum</taxon>
    </lineage>
</organism>
<evidence type="ECO:0000313" key="2">
    <source>
        <dbReference type="Proteomes" id="UP001234989"/>
    </source>
</evidence>
<accession>A0AAF0Q3W6</accession>
<dbReference type="Proteomes" id="UP001234989">
    <property type="component" value="Chromosome 2"/>
</dbReference>
<gene>
    <name evidence="1" type="ORF">MTR67_009403</name>
</gene>
<keyword evidence="2" id="KW-1185">Reference proteome</keyword>
<dbReference type="AlphaFoldDB" id="A0AAF0Q3W6"/>
<sequence length="78" mass="8514">MASLVLLLAELLRHENTDYLTSPSSSSSSVADSCAVVAAKGVSNQRVFNNSSTNFNTDFNLAEDFEELPKICVDFVWP</sequence>
<proteinExistence type="predicted"/>
<reference evidence="1" key="1">
    <citation type="submission" date="2023-08" db="EMBL/GenBank/DDBJ databases">
        <title>A de novo genome assembly of Solanum verrucosum Schlechtendal, a Mexican diploid species geographically isolated from the other diploid A-genome species in potato relatives.</title>
        <authorList>
            <person name="Hosaka K."/>
        </authorList>
    </citation>
    <scope>NUCLEOTIDE SEQUENCE</scope>
    <source>
        <tissue evidence="1">Young leaves</tissue>
    </source>
</reference>
<dbReference type="EMBL" id="CP133613">
    <property type="protein sequence ID" value="WMV16018.1"/>
    <property type="molecule type" value="Genomic_DNA"/>
</dbReference>